<dbReference type="AlphaFoldDB" id="A0A858RMY9"/>
<dbReference type="InterPro" id="IPR018060">
    <property type="entry name" value="HTH_AraC"/>
</dbReference>
<dbReference type="PANTHER" id="PTHR43130:SF3">
    <property type="entry name" value="HTH-TYPE TRANSCRIPTIONAL REGULATOR RV1931C"/>
    <property type="match status" value="1"/>
</dbReference>
<evidence type="ECO:0000313" key="5">
    <source>
        <dbReference type="EMBL" id="QJE98222.1"/>
    </source>
</evidence>
<organism evidence="5 6">
    <name type="scientific">Luteolibacter luteus</name>
    <dbReference type="NCBI Taxonomy" id="2728835"/>
    <lineage>
        <taxon>Bacteria</taxon>
        <taxon>Pseudomonadati</taxon>
        <taxon>Verrucomicrobiota</taxon>
        <taxon>Verrucomicrobiia</taxon>
        <taxon>Verrucomicrobiales</taxon>
        <taxon>Verrucomicrobiaceae</taxon>
        <taxon>Luteolibacter</taxon>
    </lineage>
</organism>
<dbReference type="Gene3D" id="3.40.50.880">
    <property type="match status" value="1"/>
</dbReference>
<dbReference type="Pfam" id="PF01965">
    <property type="entry name" value="DJ-1_PfpI"/>
    <property type="match status" value="1"/>
</dbReference>
<dbReference type="KEGG" id="luo:HHL09_21365"/>
<evidence type="ECO:0000256" key="2">
    <source>
        <dbReference type="ARBA" id="ARBA00023163"/>
    </source>
</evidence>
<dbReference type="SUPFAM" id="SSF52317">
    <property type="entry name" value="Class I glutamine amidotransferase-like"/>
    <property type="match status" value="1"/>
</dbReference>
<keyword evidence="2" id="KW-0804">Transcription</keyword>
<gene>
    <name evidence="5" type="ORF">HHL09_21365</name>
</gene>
<dbReference type="EMBL" id="CP051774">
    <property type="protein sequence ID" value="QJE98222.1"/>
    <property type="molecule type" value="Genomic_DNA"/>
</dbReference>
<dbReference type="CDD" id="cd03137">
    <property type="entry name" value="GATase1_AraC_1"/>
    <property type="match status" value="1"/>
</dbReference>
<dbReference type="InterPro" id="IPR009057">
    <property type="entry name" value="Homeodomain-like_sf"/>
</dbReference>
<accession>A0A858RMY9</accession>
<keyword evidence="6" id="KW-1185">Reference proteome</keyword>
<feature type="domain" description="HTH araC/xylS-type" evidence="4">
    <location>
        <begin position="225"/>
        <end position="323"/>
    </location>
</feature>
<dbReference type="PROSITE" id="PS01124">
    <property type="entry name" value="HTH_ARAC_FAMILY_2"/>
    <property type="match status" value="1"/>
</dbReference>
<evidence type="ECO:0000313" key="6">
    <source>
        <dbReference type="Proteomes" id="UP000501812"/>
    </source>
</evidence>
<evidence type="ECO:0000256" key="3">
    <source>
        <dbReference type="SAM" id="MobiDB-lite"/>
    </source>
</evidence>
<name>A0A858RMY9_9BACT</name>
<dbReference type="GO" id="GO:0043565">
    <property type="term" value="F:sequence-specific DNA binding"/>
    <property type="evidence" value="ECO:0007669"/>
    <property type="project" value="InterPro"/>
</dbReference>
<evidence type="ECO:0000256" key="1">
    <source>
        <dbReference type="ARBA" id="ARBA00023015"/>
    </source>
</evidence>
<dbReference type="Pfam" id="PF12833">
    <property type="entry name" value="HTH_18"/>
    <property type="match status" value="1"/>
</dbReference>
<dbReference type="InterPro" id="IPR052158">
    <property type="entry name" value="INH-QAR"/>
</dbReference>
<sequence length="343" mass="37542">MKRKEASNRRIVLLVMPPVRELDLVGIVDVFASANRLLPADRHYQIEVVTTSREANIAGMQGLSFAGGKYYSGVKGAIDTLLVPGGGGVETGVPTAAVLSWLRRQAEISRRVGSICTGAFMLAHAGLLDGRRATTHWSFAQELASRFPAVKVDAAPIWIREDKFYSSAGVTSGIDLCLALVEEDHGRAIALEVARKLVVFLCRPGNQAQFSVSLQQQAAESRPLRDLQMWILDHLGADLSIPALAARVAMSERNFQRVFTREIGKSPAHYVEEVRIEAVRRRLERSTESIEEIARACGFGSADVMGRCFHRRLNSTPAEYRSRFRSSGAGSSSSDKGRTKGMA</sequence>
<reference evidence="5 6" key="1">
    <citation type="submission" date="2020-04" db="EMBL/GenBank/DDBJ databases">
        <title>Luteolibacter sp. G-1-1-1 isolated from soil.</title>
        <authorList>
            <person name="Dahal R.H."/>
        </authorList>
    </citation>
    <scope>NUCLEOTIDE SEQUENCE [LARGE SCALE GENOMIC DNA]</scope>
    <source>
        <strain evidence="5 6">G-1-1-1</strain>
    </source>
</reference>
<dbReference type="SMART" id="SM00342">
    <property type="entry name" value="HTH_ARAC"/>
    <property type="match status" value="1"/>
</dbReference>
<evidence type="ECO:0000259" key="4">
    <source>
        <dbReference type="PROSITE" id="PS01124"/>
    </source>
</evidence>
<proteinExistence type="predicted"/>
<dbReference type="Gene3D" id="1.10.10.60">
    <property type="entry name" value="Homeodomain-like"/>
    <property type="match status" value="1"/>
</dbReference>
<dbReference type="InterPro" id="IPR002818">
    <property type="entry name" value="DJ-1/PfpI"/>
</dbReference>
<keyword evidence="1" id="KW-0805">Transcription regulation</keyword>
<dbReference type="GO" id="GO:0003700">
    <property type="term" value="F:DNA-binding transcription factor activity"/>
    <property type="evidence" value="ECO:0007669"/>
    <property type="project" value="InterPro"/>
</dbReference>
<dbReference type="Proteomes" id="UP000501812">
    <property type="component" value="Chromosome"/>
</dbReference>
<dbReference type="InterPro" id="IPR029062">
    <property type="entry name" value="Class_I_gatase-like"/>
</dbReference>
<dbReference type="SUPFAM" id="SSF46689">
    <property type="entry name" value="Homeodomain-like"/>
    <property type="match status" value="2"/>
</dbReference>
<dbReference type="PANTHER" id="PTHR43130">
    <property type="entry name" value="ARAC-FAMILY TRANSCRIPTIONAL REGULATOR"/>
    <property type="match status" value="1"/>
</dbReference>
<feature type="compositionally biased region" description="Low complexity" evidence="3">
    <location>
        <begin position="325"/>
        <end position="334"/>
    </location>
</feature>
<feature type="region of interest" description="Disordered" evidence="3">
    <location>
        <begin position="321"/>
        <end position="343"/>
    </location>
</feature>
<dbReference type="RefSeq" id="WP_169456681.1">
    <property type="nucleotide sequence ID" value="NZ_CP051774.1"/>
</dbReference>
<protein>
    <submittedName>
        <fullName evidence="5">GlxA family transcriptional regulator</fullName>
    </submittedName>
</protein>